<proteinExistence type="predicted"/>
<keyword evidence="2" id="KW-1185">Reference proteome</keyword>
<comment type="caution">
    <text evidence="1">The sequence shown here is derived from an EMBL/GenBank/DDBJ whole genome shotgun (WGS) entry which is preliminary data.</text>
</comment>
<evidence type="ECO:0000313" key="1">
    <source>
        <dbReference type="EMBL" id="KAH6940736.1"/>
    </source>
</evidence>
<reference evidence="1" key="1">
    <citation type="submission" date="2020-05" db="EMBL/GenBank/DDBJ databases">
        <title>Large-scale comparative analyses of tick genomes elucidate their genetic diversity and vector capacities.</title>
        <authorList>
            <person name="Jia N."/>
            <person name="Wang J."/>
            <person name="Shi W."/>
            <person name="Du L."/>
            <person name="Sun Y."/>
            <person name="Zhan W."/>
            <person name="Jiang J."/>
            <person name="Wang Q."/>
            <person name="Zhang B."/>
            <person name="Ji P."/>
            <person name="Sakyi L.B."/>
            <person name="Cui X."/>
            <person name="Yuan T."/>
            <person name="Jiang B."/>
            <person name="Yang W."/>
            <person name="Lam T.T.-Y."/>
            <person name="Chang Q."/>
            <person name="Ding S."/>
            <person name="Wang X."/>
            <person name="Zhu J."/>
            <person name="Ruan X."/>
            <person name="Zhao L."/>
            <person name="Wei J."/>
            <person name="Que T."/>
            <person name="Du C."/>
            <person name="Cheng J."/>
            <person name="Dai P."/>
            <person name="Han X."/>
            <person name="Huang E."/>
            <person name="Gao Y."/>
            <person name="Liu J."/>
            <person name="Shao H."/>
            <person name="Ye R."/>
            <person name="Li L."/>
            <person name="Wei W."/>
            <person name="Wang X."/>
            <person name="Wang C."/>
            <person name="Yang T."/>
            <person name="Huo Q."/>
            <person name="Li W."/>
            <person name="Guo W."/>
            <person name="Chen H."/>
            <person name="Zhou L."/>
            <person name="Ni X."/>
            <person name="Tian J."/>
            <person name="Zhou Y."/>
            <person name="Sheng Y."/>
            <person name="Liu T."/>
            <person name="Pan Y."/>
            <person name="Xia L."/>
            <person name="Li J."/>
            <person name="Zhao F."/>
            <person name="Cao W."/>
        </authorList>
    </citation>
    <scope>NUCLEOTIDE SEQUENCE</scope>
    <source>
        <strain evidence="1">Hyas-2018</strain>
    </source>
</reference>
<dbReference type="EMBL" id="CM023491">
    <property type="protein sequence ID" value="KAH6940736.1"/>
    <property type="molecule type" value="Genomic_DNA"/>
</dbReference>
<organism evidence="1 2">
    <name type="scientific">Hyalomma asiaticum</name>
    <name type="common">Tick</name>
    <dbReference type="NCBI Taxonomy" id="266040"/>
    <lineage>
        <taxon>Eukaryota</taxon>
        <taxon>Metazoa</taxon>
        <taxon>Ecdysozoa</taxon>
        <taxon>Arthropoda</taxon>
        <taxon>Chelicerata</taxon>
        <taxon>Arachnida</taxon>
        <taxon>Acari</taxon>
        <taxon>Parasitiformes</taxon>
        <taxon>Ixodida</taxon>
        <taxon>Ixodoidea</taxon>
        <taxon>Ixodidae</taxon>
        <taxon>Hyalomminae</taxon>
        <taxon>Hyalomma</taxon>
    </lineage>
</organism>
<evidence type="ECO:0000313" key="2">
    <source>
        <dbReference type="Proteomes" id="UP000821845"/>
    </source>
</evidence>
<name>A0ACB7T3A5_HYAAI</name>
<accession>A0ACB7T3A5</accession>
<dbReference type="Proteomes" id="UP000821845">
    <property type="component" value="Chromosome 11"/>
</dbReference>
<protein>
    <submittedName>
        <fullName evidence="1">Uncharacterized protein</fullName>
    </submittedName>
</protein>
<gene>
    <name evidence="1" type="ORF">HPB50_005777</name>
</gene>
<sequence length="268" mass="30173">MPRPVSAQTRNENVMKLAAARQLHNTSDAVEKLRLLCLQRGSAGILGLGKVFRRMDDNGSGDLSRDEFIKGLDDSGMAPFLEAEDYDKLFELFDADNSGTIKFDEFIRTVRPKMSPGREALVAKAFQKLDCSGDGQVTFDDLKSVYSVRHHPDYLNGQKTERELLKKFLATFEEGGVVDGVVSAFSDPMQGFSLRPTHMNVPPVIETPETYDAMCDTYVPSGDCGPRKRLKFTYMVTKEEFFDYYSGVSASIDEDAYFDLMMRTCWKL</sequence>